<keyword evidence="8 10" id="KW-0472">Membrane</keyword>
<feature type="compositionally biased region" description="Low complexity" evidence="9">
    <location>
        <begin position="736"/>
        <end position="767"/>
    </location>
</feature>
<dbReference type="CDD" id="cd21675">
    <property type="entry name" value="SMP_TEX2"/>
    <property type="match status" value="1"/>
</dbReference>
<feature type="compositionally biased region" description="Low complexity" evidence="9">
    <location>
        <begin position="1011"/>
        <end position="1032"/>
    </location>
</feature>
<accession>A0A0H5FTD3</accession>
<dbReference type="GO" id="GO:0005789">
    <property type="term" value="C:endoplasmic reticulum membrane"/>
    <property type="evidence" value="ECO:0007669"/>
    <property type="project" value="UniProtKB-SubCell"/>
</dbReference>
<feature type="compositionally biased region" description="Low complexity" evidence="9">
    <location>
        <begin position="935"/>
        <end position="951"/>
    </location>
</feature>
<reference evidence="12" key="1">
    <citation type="submission" date="2015-06" db="EMBL/GenBank/DDBJ databases">
        <title>Genetic Architecture Underlying Mating-Type Determination in the Yeast Leucosporidium scottii and the Evolution of Mating Systems in Basidiomycetes.</title>
        <authorList>
            <person name="Maia T.M."/>
            <person name="Lopes S."/>
            <person name="Almeida J.M.G.C.F."/>
            <person name="Rosa L.H."/>
            <person name="Sampaio J.P."/>
            <person name="Goncalves P."/>
            <person name="Coelho M.A."/>
        </authorList>
    </citation>
    <scope>NUCLEOTIDE SEQUENCE</scope>
</reference>
<keyword evidence="6" id="KW-0445">Lipid transport</keyword>
<feature type="compositionally biased region" description="Polar residues" evidence="9">
    <location>
        <begin position="1243"/>
        <end position="1269"/>
    </location>
</feature>
<keyword evidence="3 10" id="KW-0812">Transmembrane</keyword>
<evidence type="ECO:0000256" key="2">
    <source>
        <dbReference type="ARBA" id="ARBA00022448"/>
    </source>
</evidence>
<feature type="compositionally biased region" description="Low complexity" evidence="9">
    <location>
        <begin position="1126"/>
        <end position="1141"/>
    </location>
</feature>
<evidence type="ECO:0000256" key="5">
    <source>
        <dbReference type="ARBA" id="ARBA00022989"/>
    </source>
</evidence>
<dbReference type="InterPro" id="IPR031468">
    <property type="entry name" value="SMP_LBD"/>
</dbReference>
<evidence type="ECO:0000256" key="10">
    <source>
        <dbReference type="SAM" id="Phobius"/>
    </source>
</evidence>
<evidence type="ECO:0000256" key="6">
    <source>
        <dbReference type="ARBA" id="ARBA00023055"/>
    </source>
</evidence>
<feature type="region of interest" description="Disordered" evidence="9">
    <location>
        <begin position="867"/>
        <end position="1302"/>
    </location>
</feature>
<feature type="compositionally biased region" description="Polar residues" evidence="9">
    <location>
        <begin position="592"/>
        <end position="611"/>
    </location>
</feature>
<feature type="domain" description="SMP-LTD" evidence="11">
    <location>
        <begin position="251"/>
        <end position="442"/>
    </location>
</feature>
<dbReference type="GO" id="GO:1990456">
    <property type="term" value="P:mitochondrion-endoplasmic reticulum membrane tethering"/>
    <property type="evidence" value="ECO:0007669"/>
    <property type="project" value="TreeGrafter"/>
</dbReference>
<feature type="compositionally biased region" description="Basic and acidic residues" evidence="9">
    <location>
        <begin position="629"/>
        <end position="665"/>
    </location>
</feature>
<feature type="non-terminal residue" evidence="12">
    <location>
        <position position="1"/>
    </location>
</feature>
<evidence type="ECO:0000256" key="1">
    <source>
        <dbReference type="ARBA" id="ARBA00004586"/>
    </source>
</evidence>
<feature type="compositionally biased region" description="Low complexity" evidence="9">
    <location>
        <begin position="1230"/>
        <end position="1242"/>
    </location>
</feature>
<keyword evidence="7" id="KW-0446">Lipid-binding</keyword>
<feature type="transmembrane region" description="Helical" evidence="10">
    <location>
        <begin position="7"/>
        <end position="32"/>
    </location>
</feature>
<feature type="compositionally biased region" description="Polar residues" evidence="9">
    <location>
        <begin position="999"/>
        <end position="1009"/>
    </location>
</feature>
<gene>
    <name evidence="12" type="ORF">ls5931a1_00057</name>
</gene>
<organism evidence="12">
    <name type="scientific">Leucosporidium scottii</name>
    <dbReference type="NCBI Taxonomy" id="5278"/>
    <lineage>
        <taxon>Eukaryota</taxon>
        <taxon>Fungi</taxon>
        <taxon>Dikarya</taxon>
        <taxon>Basidiomycota</taxon>
        <taxon>Pucciniomycotina</taxon>
        <taxon>Microbotryomycetes</taxon>
        <taxon>Leucosporidiales</taxon>
        <taxon>Leucosporidium</taxon>
    </lineage>
</organism>
<protein>
    <recommendedName>
        <fullName evidence="11">SMP-LTD domain-containing protein</fullName>
    </recommendedName>
</protein>
<evidence type="ECO:0000256" key="3">
    <source>
        <dbReference type="ARBA" id="ARBA00022692"/>
    </source>
</evidence>
<keyword evidence="5 10" id="KW-1133">Transmembrane helix</keyword>
<feature type="compositionally biased region" description="Low complexity" evidence="9">
    <location>
        <begin position="683"/>
        <end position="705"/>
    </location>
</feature>
<dbReference type="PROSITE" id="PS51847">
    <property type="entry name" value="SMP"/>
    <property type="match status" value="1"/>
</dbReference>
<comment type="subcellular location">
    <subcellularLocation>
        <location evidence="1">Endoplasmic reticulum membrane</location>
    </subcellularLocation>
</comment>
<name>A0A0H5FTD3_9BASI</name>
<evidence type="ECO:0000256" key="8">
    <source>
        <dbReference type="ARBA" id="ARBA00023136"/>
    </source>
</evidence>
<keyword evidence="4" id="KW-0256">Endoplasmic reticulum</keyword>
<feature type="compositionally biased region" description="Pro residues" evidence="9">
    <location>
        <begin position="1142"/>
        <end position="1152"/>
    </location>
</feature>
<feature type="compositionally biased region" description="Basic and acidic residues" evidence="9">
    <location>
        <begin position="902"/>
        <end position="923"/>
    </location>
</feature>
<evidence type="ECO:0000256" key="9">
    <source>
        <dbReference type="SAM" id="MobiDB-lite"/>
    </source>
</evidence>
<feature type="compositionally biased region" description="Polar residues" evidence="9">
    <location>
        <begin position="712"/>
        <end position="735"/>
    </location>
</feature>
<evidence type="ECO:0000256" key="4">
    <source>
        <dbReference type="ARBA" id="ARBA00022824"/>
    </source>
</evidence>
<sequence>MFSAFALFVAFVVGGLTFIPLILGAFLGFLFYTSPVVHLPRKTGIPPLNATNEDEAQPVTLYRAGWLTVRRTYEPLLESNGTYVGMMVSGYRSFMDNRSRDPRRSKPKDQFYGVLKQNVLFLYDNEEQVDCWAAVEVSQHEVIIYPEGNLDGELFVKRNAITLKPRNVDGDAALAAHAATEETTHDMEPNSPLPWFIFAKVNSDKEDWYHSLVQASKLGNAITTATLDKDRSLFDPEDMATLVDGIDAQPDSIPMRWFNALLGRIFLAVYRTSTLEEYITSRIVRKLKRVKTPSILSEIQVREVNVGTAVPFFSKPMLKELTAEGDASMETHVSYVGDLRITIETVATINLGSRFKPYSVRLVLAVVLKEIEGNLLLKIKKPPSNRVWFGFSSMPRMVLNVEPVVSTRQIKWSMITSPIESRIREVIMESIVVPHMDDLSFFNTRPFSSRGGIWGDALRKEHDIHTPAGGSGDESTAIGTSETPEVEEVVGEPVPSATGQEGVESTTSAKEAASTTARARNRRRTSSEGERGRPDGSAAPIKSGSSSSSLSSFSLSSWRESRASAATASTSPTTTGAGAGDKRRSWFGGGRSPSQGSSTPPTNASLNSLGRTNTNDSSTSLDSTSTKTGVEDSAARLRDILSKRAQSRERERETRIGAADSIKEDDGAEEAEADKVTSKPSALSLTAPKSTTPSSTPSPASLLAPSPIPLHTSDSQLSVVSQMPLTESPVGSATGTPELSSSPLPALPSSSPAAPLPSSQSTPSLSTKTERPPSPAPSTTSTLASTSSLAPPAVPSRPSFTKTLPSTPPPPPRRSPTHQTTLSADSSTTATSSILSSWRTKAADKEALAAGVAQAKDTMKRWGATWNARKAGAGKDSVAEDAEDDVGASSPPQDGGRSLSSSREREVEGSPTRKDESYRDYRAGKRNNGNGDYFPTDPSTSSPSTAPISMPDVPSAARPARDFTTAVSASPPRPSTTRAHRSSLSSSPSAGHFTPAAPSPTTKLSTAPTFATGSPSLSTSPSKTSTTTTAPARAYKPATMMAIPGIRDESRRNAVASDHVSAEESKGREATDGEKGRREGGKASKVEKESVKAEKKKSEVPSTPAAPEALETKSTSHPSSMGADIVSASTSAPVAATEARPSLPPPPPPRPAPTTCCSLARPRPAPTNQVELPAAPTAAEVVSRPVPPPPTAAEPAAIPSSLQTDGSSAPATSPAPPCIPPRPLVDTTPSSAIAESLASASAPTQDRATTETISTHSVAEQRFPTTSMLETDESADEDGWGLDGALDEEEGEKESRMSSSCS</sequence>
<feature type="compositionally biased region" description="Low complexity" evidence="9">
    <location>
        <begin position="820"/>
        <end position="837"/>
    </location>
</feature>
<feature type="compositionally biased region" description="Low complexity" evidence="9">
    <location>
        <begin position="1193"/>
        <end position="1212"/>
    </location>
</feature>
<feature type="region of interest" description="Disordered" evidence="9">
    <location>
        <begin position="463"/>
        <end position="853"/>
    </location>
</feature>
<feature type="compositionally biased region" description="Low complexity" evidence="9">
    <location>
        <begin position="504"/>
        <end position="518"/>
    </location>
</feature>
<feature type="compositionally biased region" description="Basic and acidic residues" evidence="9">
    <location>
        <begin position="525"/>
        <end position="534"/>
    </location>
</feature>
<feature type="compositionally biased region" description="Basic and acidic residues" evidence="9">
    <location>
        <begin position="1060"/>
        <end position="1099"/>
    </location>
</feature>
<feature type="compositionally biased region" description="Pro residues" evidence="9">
    <location>
        <begin position="1213"/>
        <end position="1223"/>
    </location>
</feature>
<dbReference type="PANTHER" id="PTHR13466">
    <property type="entry name" value="TEX2 PROTEIN-RELATED"/>
    <property type="match status" value="1"/>
</dbReference>
<feature type="compositionally biased region" description="Low complexity" evidence="9">
    <location>
        <begin position="612"/>
        <end position="626"/>
    </location>
</feature>
<dbReference type="GO" id="GO:0008289">
    <property type="term" value="F:lipid binding"/>
    <property type="evidence" value="ECO:0007669"/>
    <property type="project" value="UniProtKB-KW"/>
</dbReference>
<dbReference type="Pfam" id="PF10296">
    <property type="entry name" value="MMM1"/>
    <property type="match status" value="1"/>
</dbReference>
<feature type="compositionally biased region" description="Low complexity" evidence="9">
    <location>
        <begin position="536"/>
        <end position="576"/>
    </location>
</feature>
<dbReference type="PANTHER" id="PTHR13466:SF19">
    <property type="entry name" value="NUCLEUS-VACUOLE JUNCTION PROTEIN 2"/>
    <property type="match status" value="1"/>
</dbReference>
<evidence type="ECO:0000256" key="7">
    <source>
        <dbReference type="ARBA" id="ARBA00023121"/>
    </source>
</evidence>
<evidence type="ECO:0000259" key="11">
    <source>
        <dbReference type="PROSITE" id="PS51847"/>
    </source>
</evidence>
<feature type="compositionally biased region" description="Acidic residues" evidence="9">
    <location>
        <begin position="1270"/>
        <end position="1292"/>
    </location>
</feature>
<proteinExistence type="predicted"/>
<dbReference type="InterPro" id="IPR019411">
    <property type="entry name" value="MMM1_dom"/>
</dbReference>
<dbReference type="GO" id="GO:0015914">
    <property type="term" value="P:phospholipid transport"/>
    <property type="evidence" value="ECO:0007669"/>
    <property type="project" value="TreeGrafter"/>
</dbReference>
<dbReference type="GO" id="GO:0032865">
    <property type="term" value="C:ERMES complex"/>
    <property type="evidence" value="ECO:0007669"/>
    <property type="project" value="TreeGrafter"/>
</dbReference>
<keyword evidence="2" id="KW-0813">Transport</keyword>
<evidence type="ECO:0000313" key="12">
    <source>
        <dbReference type="EMBL" id="CRX79246.1"/>
    </source>
</evidence>
<feature type="compositionally biased region" description="Low complexity" evidence="9">
    <location>
        <begin position="777"/>
        <end position="791"/>
    </location>
</feature>
<dbReference type="EMBL" id="LN868512">
    <property type="protein sequence ID" value="CRX79246.1"/>
    <property type="molecule type" value="Genomic_DNA"/>
</dbReference>